<proteinExistence type="predicted"/>
<dbReference type="Pfam" id="PF08241">
    <property type="entry name" value="Methyltransf_11"/>
    <property type="match status" value="1"/>
</dbReference>
<comment type="caution">
    <text evidence="2">The sequence shown here is derived from an EMBL/GenBank/DDBJ whole genome shotgun (WGS) entry which is preliminary data.</text>
</comment>
<protein>
    <recommendedName>
        <fullName evidence="1">Methyltransferase type 11 domain-containing protein</fullName>
    </recommendedName>
</protein>
<name>A0ABQ3WZ69_9ACTN</name>
<dbReference type="InterPro" id="IPR013216">
    <property type="entry name" value="Methyltransf_11"/>
</dbReference>
<dbReference type="Gene3D" id="3.40.50.150">
    <property type="entry name" value="Vaccinia Virus protein VP39"/>
    <property type="match status" value="1"/>
</dbReference>
<reference evidence="2" key="1">
    <citation type="submission" date="2021-01" db="EMBL/GenBank/DDBJ databases">
        <title>Whole genome shotgun sequence of Actinoplanes capillaceus NBRC 16408.</title>
        <authorList>
            <person name="Komaki H."/>
            <person name="Tamura T."/>
        </authorList>
    </citation>
    <scope>NUCLEOTIDE SEQUENCE [LARGE SCALE GENOMIC DNA]</scope>
    <source>
        <strain evidence="2">NBRC 16408</strain>
    </source>
</reference>
<accession>A0ABQ3WZ69</accession>
<dbReference type="PANTHER" id="PTHR43591:SF24">
    <property type="entry name" value="2-METHOXY-6-POLYPRENYL-1,4-BENZOQUINOL METHYLASE, MITOCHONDRIAL"/>
    <property type="match status" value="1"/>
</dbReference>
<dbReference type="PANTHER" id="PTHR43591">
    <property type="entry name" value="METHYLTRANSFERASE"/>
    <property type="match status" value="1"/>
</dbReference>
<gene>
    <name evidence="2" type="ORF">Aca07nite_87360</name>
</gene>
<organism evidence="2">
    <name type="scientific">Actinoplanes campanulatus</name>
    <dbReference type="NCBI Taxonomy" id="113559"/>
    <lineage>
        <taxon>Bacteria</taxon>
        <taxon>Bacillati</taxon>
        <taxon>Actinomycetota</taxon>
        <taxon>Actinomycetes</taxon>
        <taxon>Micromonosporales</taxon>
        <taxon>Micromonosporaceae</taxon>
        <taxon>Actinoplanes</taxon>
    </lineage>
</organism>
<feature type="domain" description="Methyltransferase type 11" evidence="1">
    <location>
        <begin position="65"/>
        <end position="160"/>
    </location>
</feature>
<sequence length="283" mass="30163">MEMNNCGMEPAQKDRTPFSDIDALSAQMSEIVLDALTAMGRHPEIQRVRRVAFDSLGPRPGQRLLDAGSGSGDVARMLAGMVGGSGEVLAVDYSASLTATAIDRHDGSNVRYLTGDVCALDLPDDCVDGVWCERVLQHVEDADRAIGELARVTRPGGRICLVDTDWGSLAFDGMPTGLGEVVMAHVRGHFTPKQHDMGRTLRRRLVAAGLTRLSATPVTCFFATPESAAVVLPMVNPEVPVEVWATPPGLRDEWLACVEAAGASGTFLAVLTIWVVTGTVPGR</sequence>
<dbReference type="EMBL" id="BOMF01000183">
    <property type="protein sequence ID" value="GID51461.1"/>
    <property type="molecule type" value="Genomic_DNA"/>
</dbReference>
<dbReference type="SUPFAM" id="SSF53335">
    <property type="entry name" value="S-adenosyl-L-methionine-dependent methyltransferases"/>
    <property type="match status" value="1"/>
</dbReference>
<evidence type="ECO:0000313" key="2">
    <source>
        <dbReference type="EMBL" id="GID51461.1"/>
    </source>
</evidence>
<evidence type="ECO:0000259" key="1">
    <source>
        <dbReference type="Pfam" id="PF08241"/>
    </source>
</evidence>
<dbReference type="InterPro" id="IPR029063">
    <property type="entry name" value="SAM-dependent_MTases_sf"/>
</dbReference>
<dbReference type="CDD" id="cd02440">
    <property type="entry name" value="AdoMet_MTases"/>
    <property type="match status" value="1"/>
</dbReference>